<dbReference type="EMBL" id="UINC01142385">
    <property type="protein sequence ID" value="SVD30687.1"/>
    <property type="molecule type" value="Genomic_DNA"/>
</dbReference>
<organism evidence="1">
    <name type="scientific">marine metagenome</name>
    <dbReference type="NCBI Taxonomy" id="408172"/>
    <lineage>
        <taxon>unclassified sequences</taxon>
        <taxon>metagenomes</taxon>
        <taxon>ecological metagenomes</taxon>
    </lineage>
</organism>
<gene>
    <name evidence="1" type="ORF">METZ01_LOCUS383541</name>
</gene>
<feature type="non-terminal residue" evidence="1">
    <location>
        <position position="27"/>
    </location>
</feature>
<dbReference type="AlphaFoldDB" id="A0A382U9K6"/>
<protein>
    <submittedName>
        <fullName evidence="1">Uncharacterized protein</fullName>
    </submittedName>
</protein>
<evidence type="ECO:0000313" key="1">
    <source>
        <dbReference type="EMBL" id="SVD30687.1"/>
    </source>
</evidence>
<name>A0A382U9K6_9ZZZZ</name>
<proteinExistence type="predicted"/>
<reference evidence="1" key="1">
    <citation type="submission" date="2018-05" db="EMBL/GenBank/DDBJ databases">
        <authorList>
            <person name="Lanie J.A."/>
            <person name="Ng W.-L."/>
            <person name="Kazmierczak K.M."/>
            <person name="Andrzejewski T.M."/>
            <person name="Davidsen T.M."/>
            <person name="Wayne K.J."/>
            <person name="Tettelin H."/>
            <person name="Glass J.I."/>
            <person name="Rusch D."/>
            <person name="Podicherti R."/>
            <person name="Tsui H.-C.T."/>
            <person name="Winkler M.E."/>
        </authorList>
    </citation>
    <scope>NUCLEOTIDE SEQUENCE</scope>
</reference>
<sequence>MSCSACELHPEGAFASAEEDLELDKML</sequence>
<feature type="non-terminal residue" evidence="1">
    <location>
        <position position="1"/>
    </location>
</feature>
<accession>A0A382U9K6</accession>